<evidence type="ECO:0000256" key="1">
    <source>
        <dbReference type="SAM" id="MobiDB-lite"/>
    </source>
</evidence>
<reference evidence="3" key="1">
    <citation type="submission" date="2022-03" db="EMBL/GenBank/DDBJ databases">
        <authorList>
            <person name="Legras J.-L."/>
            <person name="Devillers H."/>
            <person name="Grondin C."/>
        </authorList>
    </citation>
    <scope>NUCLEOTIDE SEQUENCE</scope>
    <source>
        <strain evidence="3">CLIB 1423</strain>
    </source>
</reference>
<evidence type="ECO:0000313" key="4">
    <source>
        <dbReference type="Proteomes" id="UP000837801"/>
    </source>
</evidence>
<dbReference type="AlphaFoldDB" id="A0A9P0W188"/>
<dbReference type="EMBL" id="CAKXYY010000033">
    <property type="protein sequence ID" value="CAH2355768.1"/>
    <property type="molecule type" value="Genomic_DNA"/>
</dbReference>
<gene>
    <name evidence="3" type="ORF">CLIB1423_33S00540</name>
</gene>
<accession>A0A9P0W188</accession>
<feature type="compositionally biased region" description="Low complexity" evidence="1">
    <location>
        <begin position="257"/>
        <end position="299"/>
    </location>
</feature>
<evidence type="ECO:0000313" key="3">
    <source>
        <dbReference type="EMBL" id="CAH2355768.1"/>
    </source>
</evidence>
<dbReference type="Proteomes" id="UP000837801">
    <property type="component" value="Unassembled WGS sequence"/>
</dbReference>
<feature type="chain" id="PRO_5040416048" evidence="2">
    <location>
        <begin position="18"/>
        <end position="323"/>
    </location>
</feature>
<organism evidence="3 4">
    <name type="scientific">[Candida] railenensis</name>
    <dbReference type="NCBI Taxonomy" id="45579"/>
    <lineage>
        <taxon>Eukaryota</taxon>
        <taxon>Fungi</taxon>
        <taxon>Dikarya</taxon>
        <taxon>Ascomycota</taxon>
        <taxon>Saccharomycotina</taxon>
        <taxon>Pichiomycetes</taxon>
        <taxon>Debaryomycetaceae</taxon>
        <taxon>Kurtzmaniella</taxon>
    </lineage>
</organism>
<sequence>MLRRAILYVAVAAIANAADTIDPLTDIASYTDAAFLISAMNEYPYLITYYSEVFGADWQKTISDALAYTGYLPDYLSYYSTYTVDTLTDLEGHTDAAYLISKVNENPDVRVFYSEAYGTDWEKTISSSYAAGFYKEYLTGYHILYNAYGTSYTDSTYDTESYLAQMGSFYETSFTDYSAYASYYRSFTSSHFIELSSWCGTDTIRYSRDIHQISRTNFGFYVGATIGPGGTNSTTTLSSSASRYESGFTTGDRENFQTTDSSQSSGSATDSSEESSPSNASSGTSTSRSSTSGNSSSSISSTAGVYSVGVPLFGLFAALIAAL</sequence>
<name>A0A9P0W188_9ASCO</name>
<keyword evidence="2" id="KW-0732">Signal</keyword>
<feature type="region of interest" description="Disordered" evidence="1">
    <location>
        <begin position="232"/>
        <end position="299"/>
    </location>
</feature>
<keyword evidence="4" id="KW-1185">Reference proteome</keyword>
<feature type="compositionally biased region" description="Low complexity" evidence="1">
    <location>
        <begin position="232"/>
        <end position="242"/>
    </location>
</feature>
<protein>
    <submittedName>
        <fullName evidence="3">Uncharacterized protein</fullName>
    </submittedName>
</protein>
<feature type="signal peptide" evidence="2">
    <location>
        <begin position="1"/>
        <end position="17"/>
    </location>
</feature>
<comment type="caution">
    <text evidence="3">The sequence shown here is derived from an EMBL/GenBank/DDBJ whole genome shotgun (WGS) entry which is preliminary data.</text>
</comment>
<evidence type="ECO:0000256" key="2">
    <source>
        <dbReference type="SAM" id="SignalP"/>
    </source>
</evidence>
<proteinExistence type="predicted"/>